<evidence type="ECO:0000313" key="3">
    <source>
        <dbReference type="Proteomes" id="UP001152803"/>
    </source>
</evidence>
<dbReference type="Proteomes" id="UP001152803">
    <property type="component" value="Unassembled WGS sequence"/>
</dbReference>
<protein>
    <submittedName>
        <fullName evidence="2">Uncharacterized protein</fullName>
    </submittedName>
</protein>
<dbReference type="EMBL" id="JAFJMO010000016">
    <property type="protein sequence ID" value="KAJ8254186.1"/>
    <property type="molecule type" value="Genomic_DNA"/>
</dbReference>
<proteinExistence type="predicted"/>
<comment type="caution">
    <text evidence="2">The sequence shown here is derived from an EMBL/GenBank/DDBJ whole genome shotgun (WGS) entry which is preliminary data.</text>
</comment>
<reference evidence="2" key="1">
    <citation type="journal article" date="2023" name="Science">
        <title>Genome structures resolve the early diversification of teleost fishes.</title>
        <authorList>
            <person name="Parey E."/>
            <person name="Louis A."/>
            <person name="Montfort J."/>
            <person name="Bouchez O."/>
            <person name="Roques C."/>
            <person name="Iampietro C."/>
            <person name="Lluch J."/>
            <person name="Castinel A."/>
            <person name="Donnadieu C."/>
            <person name="Desvignes T."/>
            <person name="Floi Bucao C."/>
            <person name="Jouanno E."/>
            <person name="Wen M."/>
            <person name="Mejri S."/>
            <person name="Dirks R."/>
            <person name="Jansen H."/>
            <person name="Henkel C."/>
            <person name="Chen W.J."/>
            <person name="Zahm M."/>
            <person name="Cabau C."/>
            <person name="Klopp C."/>
            <person name="Thompson A.W."/>
            <person name="Robinson-Rechavi M."/>
            <person name="Braasch I."/>
            <person name="Lecointre G."/>
            <person name="Bobe J."/>
            <person name="Postlethwait J.H."/>
            <person name="Berthelot C."/>
            <person name="Roest Crollius H."/>
            <person name="Guiguen Y."/>
        </authorList>
    </citation>
    <scope>NUCLEOTIDE SEQUENCE</scope>
    <source>
        <strain evidence="2">Concon-B</strain>
    </source>
</reference>
<evidence type="ECO:0000313" key="2">
    <source>
        <dbReference type="EMBL" id="KAJ8254186.1"/>
    </source>
</evidence>
<sequence length="68" mass="7355">MRGVATAGSPCLTFKRNRQLLATPRRGRDRAATELPLPTPRKQPHLPCGANATPTALLRSPALNFHAL</sequence>
<organism evidence="2 3">
    <name type="scientific">Conger conger</name>
    <name type="common">Conger eel</name>
    <name type="synonym">Muraena conger</name>
    <dbReference type="NCBI Taxonomy" id="82655"/>
    <lineage>
        <taxon>Eukaryota</taxon>
        <taxon>Metazoa</taxon>
        <taxon>Chordata</taxon>
        <taxon>Craniata</taxon>
        <taxon>Vertebrata</taxon>
        <taxon>Euteleostomi</taxon>
        <taxon>Actinopterygii</taxon>
        <taxon>Neopterygii</taxon>
        <taxon>Teleostei</taxon>
        <taxon>Anguilliformes</taxon>
        <taxon>Congridae</taxon>
        <taxon>Conger</taxon>
    </lineage>
</organism>
<keyword evidence="3" id="KW-1185">Reference proteome</keyword>
<name>A0A9Q1D020_CONCO</name>
<feature type="region of interest" description="Disordered" evidence="1">
    <location>
        <begin position="15"/>
        <end position="47"/>
    </location>
</feature>
<evidence type="ECO:0000256" key="1">
    <source>
        <dbReference type="SAM" id="MobiDB-lite"/>
    </source>
</evidence>
<accession>A0A9Q1D020</accession>
<gene>
    <name evidence="2" type="ORF">COCON_G00207980</name>
</gene>
<dbReference type="AlphaFoldDB" id="A0A9Q1D020"/>